<evidence type="ECO:0000256" key="2">
    <source>
        <dbReference type="HAMAP-Rule" id="MF_00489"/>
    </source>
</evidence>
<dbReference type="Pfam" id="PF02639">
    <property type="entry name" value="DUF188"/>
    <property type="match status" value="1"/>
</dbReference>
<feature type="region of interest" description="Disordered" evidence="3">
    <location>
        <begin position="116"/>
        <end position="136"/>
    </location>
</feature>
<sequence>MRVLIDGDACPVVDSIIELTVETSIFVYIYRSYAHFSHQVFPPHVESIYIDGGRDAVDFAIIKAIQLNDIVVTQDYGLASIAIQKTPYVLHHLGYLYTKENIDQLLLQRFYSQQERRKSRRHSKGPKPFKDEQRLQFEKTFQSVINQEREKE</sequence>
<evidence type="ECO:0000313" key="4">
    <source>
        <dbReference type="EMBL" id="UEX89806.1"/>
    </source>
</evidence>
<evidence type="ECO:0000313" key="5">
    <source>
        <dbReference type="Proteomes" id="UP001197626"/>
    </source>
</evidence>
<evidence type="ECO:0000256" key="3">
    <source>
        <dbReference type="SAM" id="MobiDB-lite"/>
    </source>
</evidence>
<protein>
    <recommendedName>
        <fullName evidence="2">UPF0178 protein LN051_09585</fullName>
    </recommendedName>
</protein>
<dbReference type="PANTHER" id="PTHR35146:SF1">
    <property type="entry name" value="UPF0178 PROTEIN YAII"/>
    <property type="match status" value="1"/>
</dbReference>
<dbReference type="NCBIfam" id="NF001095">
    <property type="entry name" value="PRK00124.1"/>
    <property type="match status" value="1"/>
</dbReference>
<reference evidence="4 5" key="1">
    <citation type="journal article" date="2022" name="Pathogens">
        <title>Staphylococcus ratti sp. nov. Isolated from a Lab Rat.</title>
        <authorList>
            <person name="Kovarovic V."/>
            <person name="Sedlacek I."/>
            <person name="Petras P."/>
            <person name="Kralova S."/>
            <person name="Maslanova I."/>
            <person name="Svec P."/>
            <person name="Neumann-Schaal M."/>
            <person name="Botka T."/>
            <person name="Gelbicova T."/>
            <person name="Stankova E."/>
            <person name="Doskar J."/>
            <person name="Pantucek R."/>
        </authorList>
    </citation>
    <scope>NUCLEOTIDE SEQUENCE [LARGE SCALE GENOMIC DNA]</scope>
    <source>
        <strain evidence="4 5">CCM 9025</strain>
    </source>
</reference>
<feature type="compositionally biased region" description="Basic residues" evidence="3">
    <location>
        <begin position="117"/>
        <end position="127"/>
    </location>
</feature>
<keyword evidence="5" id="KW-1185">Reference proteome</keyword>
<dbReference type="HAMAP" id="MF_00489">
    <property type="entry name" value="UPF0178"/>
    <property type="match status" value="1"/>
</dbReference>
<dbReference type="Proteomes" id="UP001197626">
    <property type="component" value="Chromosome"/>
</dbReference>
<dbReference type="InterPro" id="IPR003791">
    <property type="entry name" value="UPF0178"/>
</dbReference>
<dbReference type="PANTHER" id="PTHR35146">
    <property type="entry name" value="UPF0178 PROTEIN YAII"/>
    <property type="match status" value="1"/>
</dbReference>
<accession>A0ABY3PBY8</accession>
<comment type="similarity">
    <text evidence="1 2">Belongs to the UPF0178 family.</text>
</comment>
<name>A0ABY3PBY8_9STAP</name>
<proteinExistence type="inferred from homology"/>
<dbReference type="RefSeq" id="WP_229292311.1">
    <property type="nucleotide sequence ID" value="NZ_CP086654.1"/>
</dbReference>
<organism evidence="4 5">
    <name type="scientific">Staphylococcus ratti</name>
    <dbReference type="NCBI Taxonomy" id="2892440"/>
    <lineage>
        <taxon>Bacteria</taxon>
        <taxon>Bacillati</taxon>
        <taxon>Bacillota</taxon>
        <taxon>Bacilli</taxon>
        <taxon>Bacillales</taxon>
        <taxon>Staphylococcaceae</taxon>
        <taxon>Staphylococcus</taxon>
    </lineage>
</organism>
<dbReference type="EMBL" id="CP086654">
    <property type="protein sequence ID" value="UEX89806.1"/>
    <property type="molecule type" value="Genomic_DNA"/>
</dbReference>
<gene>
    <name evidence="4" type="ORF">LN051_09585</name>
</gene>
<evidence type="ECO:0000256" key="1">
    <source>
        <dbReference type="ARBA" id="ARBA00008522"/>
    </source>
</evidence>